<reference evidence="5 6" key="1">
    <citation type="submission" date="2024-02" db="EMBL/GenBank/DDBJ databases">
        <title>Genome analysis and characterization of Microbaculum marinisediminis sp. nov., isolated from marine sediment.</title>
        <authorList>
            <person name="Du Z.-J."/>
            <person name="Ye Y.-Q."/>
            <person name="Zhang Z.-R."/>
            <person name="Yuan S.-M."/>
            <person name="Zhang X.-Y."/>
        </authorList>
    </citation>
    <scope>NUCLEOTIDE SEQUENCE [LARGE SCALE GENOMIC DNA]</scope>
    <source>
        <strain evidence="5 6">SDUM1044001</strain>
    </source>
</reference>
<dbReference type="RefSeq" id="WP_340329655.1">
    <property type="nucleotide sequence ID" value="NZ_JAZHOF010000004.1"/>
</dbReference>
<dbReference type="GO" id="GO:0030163">
    <property type="term" value="P:protein catabolic process"/>
    <property type="evidence" value="ECO:0007669"/>
    <property type="project" value="InterPro"/>
</dbReference>
<dbReference type="PROSITE" id="PS51786">
    <property type="entry name" value="LON_PROTEOLYTIC"/>
    <property type="match status" value="1"/>
</dbReference>
<dbReference type="Pfam" id="PF20436">
    <property type="entry name" value="LonB_AAA-LID"/>
    <property type="match status" value="1"/>
</dbReference>
<dbReference type="PRINTS" id="PR00830">
    <property type="entry name" value="ENDOLAPTASE"/>
</dbReference>
<dbReference type="Proteomes" id="UP001378188">
    <property type="component" value="Unassembled WGS sequence"/>
</dbReference>
<gene>
    <name evidence="5" type="ORF">V3328_10755</name>
</gene>
<dbReference type="Gene3D" id="1.10.8.60">
    <property type="match status" value="1"/>
</dbReference>
<keyword evidence="2" id="KW-0720">Serine protease</keyword>
<dbReference type="InterPro" id="IPR008269">
    <property type="entry name" value="Lon_proteolytic"/>
</dbReference>
<dbReference type="EC" id="3.4.21.53" evidence="2"/>
<organism evidence="5 6">
    <name type="scientific">Microbaculum marinum</name>
    <dbReference type="NCBI Taxonomy" id="1764581"/>
    <lineage>
        <taxon>Bacteria</taxon>
        <taxon>Pseudomonadati</taxon>
        <taxon>Pseudomonadota</taxon>
        <taxon>Alphaproteobacteria</taxon>
        <taxon>Hyphomicrobiales</taxon>
        <taxon>Tepidamorphaceae</taxon>
        <taxon>Microbaculum</taxon>
    </lineage>
</organism>
<keyword evidence="1 2" id="KW-0645">Protease</keyword>
<dbReference type="Pfam" id="PF20437">
    <property type="entry name" value="LonC_helical"/>
    <property type="match status" value="1"/>
</dbReference>
<dbReference type="EMBL" id="JAZHOF010000004">
    <property type="protein sequence ID" value="MEJ8571955.1"/>
    <property type="molecule type" value="Genomic_DNA"/>
</dbReference>
<keyword evidence="6" id="KW-1185">Reference proteome</keyword>
<evidence type="ECO:0000259" key="4">
    <source>
        <dbReference type="PROSITE" id="PS51786"/>
    </source>
</evidence>
<dbReference type="Pfam" id="PF13654">
    <property type="entry name" value="AAA_32"/>
    <property type="match status" value="1"/>
</dbReference>
<dbReference type="Gene3D" id="3.30.230.10">
    <property type="match status" value="1"/>
</dbReference>
<dbReference type="Pfam" id="PF05362">
    <property type="entry name" value="Lon_C"/>
    <property type="match status" value="1"/>
</dbReference>
<feature type="compositionally biased region" description="Basic and acidic residues" evidence="3">
    <location>
        <begin position="1"/>
        <end position="12"/>
    </location>
</feature>
<feature type="active site" evidence="2">
    <location>
        <position position="676"/>
    </location>
</feature>
<dbReference type="PANTHER" id="PTHR10046">
    <property type="entry name" value="ATP DEPENDENT LON PROTEASE FAMILY MEMBER"/>
    <property type="match status" value="1"/>
</dbReference>
<keyword evidence="2" id="KW-0378">Hydrolase</keyword>
<dbReference type="InterPro" id="IPR046844">
    <property type="entry name" value="Lon-like_helical"/>
</dbReference>
<dbReference type="SUPFAM" id="SSF52540">
    <property type="entry name" value="P-loop containing nucleoside triphosphate hydrolases"/>
    <property type="match status" value="1"/>
</dbReference>
<dbReference type="InterPro" id="IPR041699">
    <property type="entry name" value="AAA_32"/>
</dbReference>
<feature type="region of interest" description="Disordered" evidence="3">
    <location>
        <begin position="1"/>
        <end position="25"/>
    </location>
</feature>
<dbReference type="InterPro" id="IPR014721">
    <property type="entry name" value="Ribsml_uS5_D2-typ_fold_subgr"/>
</dbReference>
<evidence type="ECO:0000256" key="1">
    <source>
        <dbReference type="ARBA" id="ARBA00022670"/>
    </source>
</evidence>
<dbReference type="InterPro" id="IPR020568">
    <property type="entry name" value="Ribosomal_Su5_D2-typ_SF"/>
</dbReference>
<evidence type="ECO:0000256" key="3">
    <source>
        <dbReference type="SAM" id="MobiDB-lite"/>
    </source>
</evidence>
<sequence length="827" mass="90076">MANNPAERHEETAGEAAPLDPDRLYRAADPAGLGFETTADLEPIDGLIGQQRALDAITVGTGVPRQGFNLFAIGHTGALTRRAVESVLNDAAADRPAPSDWVYVNNFKEPHRPIAIDLPAGRAPDFRDAMRELVDELKTALPAVFQSEEYQTRRGAIDEAFQKKQAEAFSELQKRAQEHNIVVMRTPMGFALVPSRDGEPIPPPEFNALPEEQREAIQKTIAELEKDLEHIVHQIPGWDKERRDELRRVNEETAQIAIAQPIEEVRRRLADLPRVLEHVEAVRADLVENIAAFVVAGTQAEAGDSGGSSGGDSGGETLPGGPFDRYQVNVLVSQQDCDGCAPVIEELHPTLPNLTGRIEHLARQGALVTNFRLIKPGALHRANGGYLLLDARSVLTEPFSWTALKRALRSRQIVIEDPSRLVGTSSTISLDPDPIPLDLKVVLFGDRTLYYMLAAADPELSEHFKIVADFEDDFDRSAETEALLARFIASILRRESMKPMDADGVALVLEHASRVADNAGKLTLEVDQLRDLLAEADFWAQKAGRDTIARADVRKALDQWIWRSSRVRDRLQEQIIDKVSLIDTQGARVGQINGLSVMSLGGFAFGRPTRITCQVRPGAGKVIDIEREVELGGPLHSKGVLILSGFLAGRFALDAPMSLSASLVFEQSYGGVDGDSASSAELYVLLSALAELPIRQDLAVTGSVNQLGDVQAIGGVNEKIEGFFDICRERGLTGTQGVMIPASNVRHLMLRDDVVEACREGRFAVYPIARIEQGISLLTGRPAGERGPDGNFPEGSVYAAVEARLQAFADIRRSFGREGGTGQGTTS</sequence>
<dbReference type="InterPro" id="IPR027065">
    <property type="entry name" value="Lon_Prtase"/>
</dbReference>
<feature type="domain" description="Lon proteolytic" evidence="4">
    <location>
        <begin position="586"/>
        <end position="781"/>
    </location>
</feature>
<dbReference type="GO" id="GO:0004252">
    <property type="term" value="F:serine-type endopeptidase activity"/>
    <property type="evidence" value="ECO:0007669"/>
    <property type="project" value="UniProtKB-UniRule"/>
</dbReference>
<dbReference type="GO" id="GO:0004176">
    <property type="term" value="F:ATP-dependent peptidase activity"/>
    <property type="evidence" value="ECO:0007669"/>
    <property type="project" value="UniProtKB-UniRule"/>
</dbReference>
<accession>A0AAW9RUJ6</accession>
<name>A0AAW9RUJ6_9HYPH</name>
<dbReference type="SUPFAM" id="SSF54211">
    <property type="entry name" value="Ribosomal protein S5 domain 2-like"/>
    <property type="match status" value="1"/>
</dbReference>
<dbReference type="InterPro" id="IPR046843">
    <property type="entry name" value="LonB_AAA-LID"/>
</dbReference>
<evidence type="ECO:0000313" key="6">
    <source>
        <dbReference type="Proteomes" id="UP001378188"/>
    </source>
</evidence>
<feature type="active site" evidence="2">
    <location>
        <position position="719"/>
    </location>
</feature>
<comment type="similarity">
    <text evidence="2">Belongs to the peptidase S16 family.</text>
</comment>
<comment type="caution">
    <text evidence="5">The sequence shown here is derived from an EMBL/GenBank/DDBJ whole genome shotgun (WGS) entry which is preliminary data.</text>
</comment>
<comment type="catalytic activity">
    <reaction evidence="2">
        <text>Hydrolysis of proteins in presence of ATP.</text>
        <dbReference type="EC" id="3.4.21.53"/>
    </reaction>
</comment>
<dbReference type="GO" id="GO:0006508">
    <property type="term" value="P:proteolysis"/>
    <property type="evidence" value="ECO:0007669"/>
    <property type="project" value="UniProtKB-KW"/>
</dbReference>
<proteinExistence type="inferred from homology"/>
<evidence type="ECO:0000256" key="2">
    <source>
        <dbReference type="PROSITE-ProRule" id="PRU01122"/>
    </source>
</evidence>
<evidence type="ECO:0000313" key="5">
    <source>
        <dbReference type="EMBL" id="MEJ8571955.1"/>
    </source>
</evidence>
<dbReference type="InterPro" id="IPR027417">
    <property type="entry name" value="P-loop_NTPase"/>
</dbReference>
<dbReference type="GO" id="GO:0005524">
    <property type="term" value="F:ATP binding"/>
    <property type="evidence" value="ECO:0007669"/>
    <property type="project" value="InterPro"/>
</dbReference>
<protein>
    <recommendedName>
        <fullName evidence="2">endopeptidase La</fullName>
        <ecNumber evidence="2">3.4.21.53</ecNumber>
    </recommendedName>
</protein>
<dbReference type="Gene3D" id="3.40.50.300">
    <property type="entry name" value="P-loop containing nucleotide triphosphate hydrolases"/>
    <property type="match status" value="2"/>
</dbReference>
<dbReference type="AlphaFoldDB" id="A0AAW9RUJ6"/>